<comment type="caution">
    <text evidence="1">The sequence shown here is derived from an EMBL/GenBank/DDBJ whole genome shotgun (WGS) entry which is preliminary data.</text>
</comment>
<sequence>MRFEDFRDYDVFNNQEDGDVAVDRERVYMLSGIRGKMQGLGERAWLGHAELDPDPTRYFLRSLVGELFADVIGFGMLYPSASGMTYYSESSNGDDYYAPLLTQNGTHDGEFEVTMGPLESTFCFLTEISGRFDGGREHIQIVANNHHWQLKVRAAPDKEVRGRARCVYYNQ</sequence>
<accession>A0ABY0CNE0</accession>
<gene>
    <name evidence="1" type="ORF">EA187_20155</name>
</gene>
<dbReference type="EMBL" id="SADD01000032">
    <property type="protein sequence ID" value="RVU40391.1"/>
    <property type="molecule type" value="Genomic_DNA"/>
</dbReference>
<name>A0ABY0CNE0_9DELT</name>
<organism evidence="1 2">
    <name type="scientific">Lujinxingia sediminis</name>
    <dbReference type="NCBI Taxonomy" id="2480984"/>
    <lineage>
        <taxon>Bacteria</taxon>
        <taxon>Deltaproteobacteria</taxon>
        <taxon>Bradymonadales</taxon>
        <taxon>Lujinxingiaceae</taxon>
        <taxon>Lujinxingia</taxon>
    </lineage>
</organism>
<evidence type="ECO:0008006" key="3">
    <source>
        <dbReference type="Google" id="ProtNLM"/>
    </source>
</evidence>
<keyword evidence="2" id="KW-1185">Reference proteome</keyword>
<proteinExistence type="predicted"/>
<reference evidence="1 2" key="1">
    <citation type="submission" date="2019-01" db="EMBL/GenBank/DDBJ databases">
        <title>Lujinxingia litoralis gen. nov., sp. nov. and Lujinxingia sediminis gen. nov., sp. nov., new members in the order Bradymonadales, isolated from coastal sediment.</title>
        <authorList>
            <person name="Li C.-M."/>
        </authorList>
    </citation>
    <scope>NUCLEOTIDE SEQUENCE [LARGE SCALE GENOMIC DNA]</scope>
    <source>
        <strain evidence="1 2">SEH01</strain>
    </source>
</reference>
<evidence type="ECO:0000313" key="2">
    <source>
        <dbReference type="Proteomes" id="UP000282926"/>
    </source>
</evidence>
<dbReference type="Proteomes" id="UP000282926">
    <property type="component" value="Unassembled WGS sequence"/>
</dbReference>
<evidence type="ECO:0000313" key="1">
    <source>
        <dbReference type="EMBL" id="RVU40391.1"/>
    </source>
</evidence>
<protein>
    <recommendedName>
        <fullName evidence="3">DUF1579 domain-containing protein</fullName>
    </recommendedName>
</protein>